<accession>A0A7G6YF95</accession>
<feature type="domain" description="SnoaL-like" evidence="1">
    <location>
        <begin position="18"/>
        <end position="110"/>
    </location>
</feature>
<name>A0A7G6YF95_9MICO</name>
<dbReference type="Pfam" id="PF12680">
    <property type="entry name" value="SnoaL_2"/>
    <property type="match status" value="1"/>
</dbReference>
<sequence length="119" mass="12421">MSSIQDLLDANLHRVFGERDAAARRAAIDKVYTEDVVFTDPDGTASGRDALAAKADELLGGLPADFAFSEDGPRYEGAGRGALAWALGPAGAPVARGVDIIVVRDGRISELQTLLVPTA</sequence>
<dbReference type="Gene3D" id="3.10.450.50">
    <property type="match status" value="1"/>
</dbReference>
<dbReference type="InterPro" id="IPR032710">
    <property type="entry name" value="NTF2-like_dom_sf"/>
</dbReference>
<dbReference type="SUPFAM" id="SSF54427">
    <property type="entry name" value="NTF2-like"/>
    <property type="match status" value="1"/>
</dbReference>
<evidence type="ECO:0000313" key="3">
    <source>
        <dbReference type="Proteomes" id="UP000515511"/>
    </source>
</evidence>
<evidence type="ECO:0000259" key="1">
    <source>
        <dbReference type="Pfam" id="PF12680"/>
    </source>
</evidence>
<protein>
    <submittedName>
        <fullName evidence="2">Nuclear transport factor 2 family protein</fullName>
    </submittedName>
</protein>
<dbReference type="AlphaFoldDB" id="A0A7G6YF95"/>
<evidence type="ECO:0000313" key="2">
    <source>
        <dbReference type="EMBL" id="QNE37160.1"/>
    </source>
</evidence>
<organism evidence="2 3">
    <name type="scientific">Leifsonia shinshuensis</name>
    <dbReference type="NCBI Taxonomy" id="150026"/>
    <lineage>
        <taxon>Bacteria</taxon>
        <taxon>Bacillati</taxon>
        <taxon>Actinomycetota</taxon>
        <taxon>Actinomycetes</taxon>
        <taxon>Micrococcales</taxon>
        <taxon>Microbacteriaceae</taxon>
        <taxon>Leifsonia</taxon>
    </lineage>
</organism>
<dbReference type="KEGG" id="lse:F1C12_19945"/>
<dbReference type="EMBL" id="CP043641">
    <property type="protein sequence ID" value="QNE37160.1"/>
    <property type="molecule type" value="Genomic_DNA"/>
</dbReference>
<dbReference type="Proteomes" id="UP000515511">
    <property type="component" value="Chromosome"/>
</dbReference>
<reference evidence="3" key="1">
    <citation type="submission" date="2019-09" db="EMBL/GenBank/DDBJ databases">
        <title>Antimicrobial potential of Antarctic Bacteria.</title>
        <authorList>
            <person name="Benaud N."/>
            <person name="Edwards R.J."/>
            <person name="Ferrari B.C."/>
        </authorList>
    </citation>
    <scope>NUCLEOTIDE SEQUENCE [LARGE SCALE GENOMIC DNA]</scope>
    <source>
        <strain evidence="3">INR9</strain>
    </source>
</reference>
<dbReference type="InterPro" id="IPR037401">
    <property type="entry name" value="SnoaL-like"/>
</dbReference>
<dbReference type="RefSeq" id="WP_185276566.1">
    <property type="nucleotide sequence ID" value="NZ_CP043641.1"/>
</dbReference>
<proteinExistence type="predicted"/>
<gene>
    <name evidence="2" type="ORF">F1C12_19945</name>
</gene>